<evidence type="ECO:0000256" key="1">
    <source>
        <dbReference type="SAM" id="Phobius"/>
    </source>
</evidence>
<accession>A0A1E3X7E3</accession>
<gene>
    <name evidence="2" type="ORF">SCARUB_03316</name>
</gene>
<proteinExistence type="predicted"/>
<evidence type="ECO:0000313" key="2">
    <source>
        <dbReference type="EMBL" id="ODS31566.1"/>
    </source>
</evidence>
<sequence>MYPLKSKQRFKKVSILVLVPYIILCITAGGFHAFDEYAYHGHNPDNYHSEKIDSNANKASNNKPVLCFNDHSEGNCIICKWLKSTPKKIQLALDVSYFIPETSGLCVNDHQAYYFLNNGKYHSRSPPIAIS</sequence>
<protein>
    <submittedName>
        <fullName evidence="2">Uncharacterized protein</fullName>
    </submittedName>
</protein>
<reference evidence="2 3" key="1">
    <citation type="submission" date="2016-07" db="EMBL/GenBank/DDBJ databases">
        <title>Draft genome of Scalindua rubra, obtained from a brine-seawater interface in the Red Sea, sheds light on salt adaptation in anammox bacteria.</title>
        <authorList>
            <person name="Speth D.R."/>
            <person name="Lagkouvardos I."/>
            <person name="Wang Y."/>
            <person name="Qian P.-Y."/>
            <person name="Dutilh B.E."/>
            <person name="Jetten M.S."/>
        </authorList>
    </citation>
    <scope>NUCLEOTIDE SEQUENCE [LARGE SCALE GENOMIC DNA]</scope>
    <source>
        <strain evidence="2">BSI-1</strain>
    </source>
</reference>
<name>A0A1E3X7E3_9BACT</name>
<comment type="caution">
    <text evidence="2">The sequence shown here is derived from an EMBL/GenBank/DDBJ whole genome shotgun (WGS) entry which is preliminary data.</text>
</comment>
<dbReference type="EMBL" id="MAYW01000109">
    <property type="protein sequence ID" value="ODS31566.1"/>
    <property type="molecule type" value="Genomic_DNA"/>
</dbReference>
<dbReference type="Proteomes" id="UP000094056">
    <property type="component" value="Unassembled WGS sequence"/>
</dbReference>
<organism evidence="2 3">
    <name type="scientific">Candidatus Scalindua rubra</name>
    <dbReference type="NCBI Taxonomy" id="1872076"/>
    <lineage>
        <taxon>Bacteria</taxon>
        <taxon>Pseudomonadati</taxon>
        <taxon>Planctomycetota</taxon>
        <taxon>Candidatus Brocadiia</taxon>
        <taxon>Candidatus Brocadiales</taxon>
        <taxon>Candidatus Scalinduaceae</taxon>
        <taxon>Candidatus Scalindua</taxon>
    </lineage>
</organism>
<keyword evidence="1" id="KW-1133">Transmembrane helix</keyword>
<feature type="transmembrane region" description="Helical" evidence="1">
    <location>
        <begin position="12"/>
        <end position="34"/>
    </location>
</feature>
<keyword evidence="1" id="KW-0472">Membrane</keyword>
<keyword evidence="1" id="KW-0812">Transmembrane</keyword>
<dbReference type="AlphaFoldDB" id="A0A1E3X7E3"/>
<evidence type="ECO:0000313" key="3">
    <source>
        <dbReference type="Proteomes" id="UP000094056"/>
    </source>
</evidence>